<keyword evidence="1" id="KW-0472">Membrane</keyword>
<keyword evidence="2" id="KW-1185">Reference proteome</keyword>
<evidence type="ECO:0000313" key="2">
    <source>
        <dbReference type="Proteomes" id="UP000095287"/>
    </source>
</evidence>
<evidence type="ECO:0000256" key="1">
    <source>
        <dbReference type="SAM" id="Phobius"/>
    </source>
</evidence>
<evidence type="ECO:0000313" key="3">
    <source>
        <dbReference type="WBParaSite" id="L893_g16918.t1"/>
    </source>
</evidence>
<name>A0A1I7YJ68_9BILA</name>
<keyword evidence="1" id="KW-1133">Transmembrane helix</keyword>
<reference evidence="3" key="1">
    <citation type="submission" date="2016-11" db="UniProtKB">
        <authorList>
            <consortium name="WormBaseParasite"/>
        </authorList>
    </citation>
    <scope>IDENTIFICATION</scope>
</reference>
<feature type="transmembrane region" description="Helical" evidence="1">
    <location>
        <begin position="88"/>
        <end position="108"/>
    </location>
</feature>
<organism evidence="2 3">
    <name type="scientific">Steinernema glaseri</name>
    <dbReference type="NCBI Taxonomy" id="37863"/>
    <lineage>
        <taxon>Eukaryota</taxon>
        <taxon>Metazoa</taxon>
        <taxon>Ecdysozoa</taxon>
        <taxon>Nematoda</taxon>
        <taxon>Chromadorea</taxon>
        <taxon>Rhabditida</taxon>
        <taxon>Tylenchina</taxon>
        <taxon>Panagrolaimomorpha</taxon>
        <taxon>Strongyloidoidea</taxon>
        <taxon>Steinernematidae</taxon>
        <taxon>Steinernema</taxon>
    </lineage>
</organism>
<dbReference type="AlphaFoldDB" id="A0A1I7YJ68"/>
<dbReference type="WBParaSite" id="L893_g16918.t1">
    <property type="protein sequence ID" value="L893_g16918.t1"/>
    <property type="gene ID" value="L893_g16918"/>
</dbReference>
<protein>
    <submittedName>
        <fullName evidence="3">Si:dkey-30c15.13</fullName>
    </submittedName>
</protein>
<feature type="transmembrane region" description="Helical" evidence="1">
    <location>
        <begin position="15"/>
        <end position="33"/>
    </location>
</feature>
<feature type="transmembrane region" description="Helical" evidence="1">
    <location>
        <begin position="128"/>
        <end position="156"/>
    </location>
</feature>
<sequence length="225" mass="25495">MPEITMTLRDFTMKLTLRTIVSAASVLNIDFTMKVTLRTIVSAASALNIIFSVCQIALTCSIFDFVVMNGMFYAMPNKNILIPTKWSYFSYSFSMVNMLLCLWSLHRISDNSSLGYEQLVKWQRMRQVAVSIWHLLCLTASAGAALYLCIQFSILAQSVGVYAENSEPKAFQDAANWYYVRLCAQSVLFGCSAFLSLISFCVQNNCSEFQRKDEKHSCSYPRTQC</sequence>
<accession>A0A1I7YJ68</accession>
<proteinExistence type="predicted"/>
<feature type="transmembrane region" description="Helical" evidence="1">
    <location>
        <begin position="45"/>
        <end position="68"/>
    </location>
</feature>
<keyword evidence="1" id="KW-0812">Transmembrane</keyword>
<dbReference type="Proteomes" id="UP000095287">
    <property type="component" value="Unplaced"/>
</dbReference>
<feature type="transmembrane region" description="Helical" evidence="1">
    <location>
        <begin position="176"/>
        <end position="202"/>
    </location>
</feature>